<feature type="transmembrane region" description="Helical" evidence="7">
    <location>
        <begin position="457"/>
        <end position="483"/>
    </location>
</feature>
<organism evidence="9 10">
    <name type="scientific">Draconibacterium aestuarii</name>
    <dbReference type="NCBI Taxonomy" id="2998507"/>
    <lineage>
        <taxon>Bacteria</taxon>
        <taxon>Pseudomonadati</taxon>
        <taxon>Bacteroidota</taxon>
        <taxon>Bacteroidia</taxon>
        <taxon>Marinilabiliales</taxon>
        <taxon>Prolixibacteraceae</taxon>
        <taxon>Draconibacterium</taxon>
    </lineage>
</organism>
<comment type="subcellular location">
    <subcellularLocation>
        <location evidence="1">Cell membrane</location>
        <topology evidence="1">Multi-pass membrane protein</topology>
    </subcellularLocation>
</comment>
<dbReference type="PANTHER" id="PTHR35806">
    <property type="entry name" value="OXALOACETATE DECARBOXYLASE BETA CHAIN 2"/>
    <property type="match status" value="1"/>
</dbReference>
<feature type="transmembrane region" description="Helical" evidence="7">
    <location>
        <begin position="198"/>
        <end position="215"/>
    </location>
</feature>
<dbReference type="AlphaFoldDB" id="A0A9X3FH86"/>
<evidence type="ECO:0000313" key="9">
    <source>
        <dbReference type="EMBL" id="MCY1722618.1"/>
    </source>
</evidence>
<dbReference type="InterPro" id="IPR005661">
    <property type="entry name" value="OadB_MmdB"/>
</dbReference>
<comment type="caution">
    <text evidence="9">The sequence shown here is derived from an EMBL/GenBank/DDBJ whole genome shotgun (WGS) entry which is preliminary data.</text>
</comment>
<dbReference type="Proteomes" id="UP001145087">
    <property type="component" value="Unassembled WGS sequence"/>
</dbReference>
<evidence type="ECO:0000256" key="6">
    <source>
        <dbReference type="ARBA" id="ARBA00023136"/>
    </source>
</evidence>
<dbReference type="PANTHER" id="PTHR35806:SF1">
    <property type="entry name" value="OXALOACETATE DECARBOXYLASE BETA CHAIN 2"/>
    <property type="match status" value="1"/>
</dbReference>
<feature type="transmembrane region" description="Helical" evidence="7">
    <location>
        <begin position="172"/>
        <end position="191"/>
    </location>
</feature>
<dbReference type="RefSeq" id="WP_425531653.1">
    <property type="nucleotide sequence ID" value="NZ_JAPOHD010000061.1"/>
</dbReference>
<keyword evidence="3 7" id="KW-0812">Transmembrane</keyword>
<accession>A0A9X3FH86</accession>
<feature type="chain" id="PRO_5040768041" evidence="8">
    <location>
        <begin position="21"/>
        <end position="548"/>
    </location>
</feature>
<reference evidence="9" key="1">
    <citation type="submission" date="2022-11" db="EMBL/GenBank/DDBJ databases">
        <title>Marilongibacter aestuarii gen. nov., sp. nov., isolated from tidal flat sediment.</title>
        <authorList>
            <person name="Jiayan W."/>
        </authorList>
    </citation>
    <scope>NUCLEOTIDE SEQUENCE</scope>
    <source>
        <strain evidence="9">Z1-6</strain>
    </source>
</reference>
<protein>
    <submittedName>
        <fullName evidence="9">Sodium ion-translocating decarboxylase subunit beta</fullName>
    </submittedName>
</protein>
<feature type="transmembrane region" description="Helical" evidence="7">
    <location>
        <begin position="521"/>
        <end position="547"/>
    </location>
</feature>
<evidence type="ECO:0000256" key="7">
    <source>
        <dbReference type="SAM" id="Phobius"/>
    </source>
</evidence>
<dbReference type="EMBL" id="JAPOHD010000061">
    <property type="protein sequence ID" value="MCY1722618.1"/>
    <property type="molecule type" value="Genomic_DNA"/>
</dbReference>
<keyword evidence="8" id="KW-0732">Signal</keyword>
<keyword evidence="5 7" id="KW-1133">Transmembrane helix</keyword>
<keyword evidence="10" id="KW-1185">Reference proteome</keyword>
<dbReference type="NCBIfam" id="TIGR01109">
    <property type="entry name" value="Na_pump_decarbB"/>
    <property type="match status" value="1"/>
</dbReference>
<proteinExistence type="predicted"/>
<dbReference type="GO" id="GO:0006814">
    <property type="term" value="P:sodium ion transport"/>
    <property type="evidence" value="ECO:0007669"/>
    <property type="project" value="InterPro"/>
</dbReference>
<feature type="transmembrane region" description="Helical" evidence="7">
    <location>
        <begin position="428"/>
        <end position="450"/>
    </location>
</feature>
<feature type="signal peptide" evidence="8">
    <location>
        <begin position="1"/>
        <end position="20"/>
    </location>
</feature>
<evidence type="ECO:0000256" key="1">
    <source>
        <dbReference type="ARBA" id="ARBA00004651"/>
    </source>
</evidence>
<keyword evidence="6 7" id="KW-0472">Membrane</keyword>
<keyword evidence="2" id="KW-1003">Cell membrane</keyword>
<name>A0A9X3FH86_9BACT</name>
<feature type="transmembrane region" description="Helical" evidence="7">
    <location>
        <begin position="268"/>
        <end position="291"/>
    </location>
</feature>
<feature type="transmembrane region" description="Helical" evidence="7">
    <location>
        <begin position="235"/>
        <end position="256"/>
    </location>
</feature>
<feature type="transmembrane region" description="Helical" evidence="7">
    <location>
        <begin position="333"/>
        <end position="360"/>
    </location>
</feature>
<evidence type="ECO:0000256" key="3">
    <source>
        <dbReference type="ARBA" id="ARBA00022692"/>
    </source>
</evidence>
<dbReference type="GO" id="GO:0005886">
    <property type="term" value="C:plasma membrane"/>
    <property type="evidence" value="ECO:0007669"/>
    <property type="project" value="UniProtKB-SubCell"/>
</dbReference>
<dbReference type="Pfam" id="PF03977">
    <property type="entry name" value="OAD_beta"/>
    <property type="match status" value="1"/>
</dbReference>
<gene>
    <name evidence="9" type="ORF">OU798_19870</name>
</gene>
<evidence type="ECO:0000256" key="5">
    <source>
        <dbReference type="ARBA" id="ARBA00022989"/>
    </source>
</evidence>
<dbReference type="GO" id="GO:0016829">
    <property type="term" value="F:lyase activity"/>
    <property type="evidence" value="ECO:0007669"/>
    <property type="project" value="InterPro"/>
</dbReference>
<evidence type="ECO:0000256" key="4">
    <source>
        <dbReference type="ARBA" id="ARBA00022967"/>
    </source>
</evidence>
<evidence type="ECO:0000313" key="10">
    <source>
        <dbReference type="Proteomes" id="UP001145087"/>
    </source>
</evidence>
<keyword evidence="4" id="KW-1278">Translocase</keyword>
<evidence type="ECO:0000256" key="2">
    <source>
        <dbReference type="ARBA" id="ARBA00022475"/>
    </source>
</evidence>
<sequence length="548" mass="58480">MRKIFQFILPLIFLATTALAGNQSEKIGDVIASGRWVNYSDGYIPIPTYKAGEENQKENPTTVKRFKTFTFEDAGTFVLDSAKQRYSGRFTINGNSVTLVFNTVPINHLRVNTDPNSSAGYHTTKHMVKLPNRTLTLSSDGHLVGDGASYKNYSGAMSGLFNFYEFSGFANVSWGNLIMMLVGFVFLFLAIKYDFEPMLLIPIGFGILVGNIPMFQVADFNLKLGVYEPGSVMNILYQGVVQGWYPPLIFLGIGAMTDFSSLISNPKLMLLGAAAQIGIFLTFLGAIYLGFAPEEAGAIGIIGGADGPTAIFISSKLANGLNVLADGTTVKNLIGPIAIAAYSYMALVPVIQPPVIKLMTSKRERLIRMKPPRAVSKLEKVLFPIVGLILTAYIAPSALPLIGMLFFGNLLKESGVTKRLANTAANPLIDVITILLGITVGASTQADVFLTPASIKIFALGAGSFVIATAGGVAGAKIMNLFLKKENKINPMIGASGVSAVPDSARVVQTMGLKEDPTNHLLMHAMAPNVSGVIGSAVAAGILLSFLM</sequence>
<evidence type="ECO:0000256" key="8">
    <source>
        <dbReference type="SAM" id="SignalP"/>
    </source>
</evidence>
<feature type="transmembrane region" description="Helical" evidence="7">
    <location>
        <begin position="381"/>
        <end position="408"/>
    </location>
</feature>